<dbReference type="InterPro" id="IPR009717">
    <property type="entry name" value="Mo-dep_Nase_C"/>
</dbReference>
<evidence type="ECO:0000259" key="1">
    <source>
        <dbReference type="Pfam" id="PF06967"/>
    </source>
</evidence>
<dbReference type="SUPFAM" id="SSF158682">
    <property type="entry name" value="TerB-like"/>
    <property type="match status" value="1"/>
</dbReference>
<gene>
    <name evidence="2" type="ORF">F6J89_05555</name>
</gene>
<feature type="domain" description="Mo-dependent nitrogenase C-terminal" evidence="1">
    <location>
        <begin position="151"/>
        <end position="232"/>
    </location>
</feature>
<evidence type="ECO:0000313" key="2">
    <source>
        <dbReference type="EMBL" id="NER27101.1"/>
    </source>
</evidence>
<dbReference type="Pfam" id="PF06967">
    <property type="entry name" value="Mo-nitro_C"/>
    <property type="match status" value="1"/>
</dbReference>
<comment type="caution">
    <text evidence="2">The sequence shown here is derived from an EMBL/GenBank/DDBJ whole genome shotgun (WGS) entry which is preliminary data.</text>
</comment>
<reference evidence="2" key="1">
    <citation type="submission" date="2019-11" db="EMBL/GenBank/DDBJ databases">
        <title>Genomic insights into an expanded diversity of filamentous marine cyanobacteria reveals the extraordinary biosynthetic potential of Moorea and Okeania.</title>
        <authorList>
            <person name="Ferreira Leao T."/>
            <person name="Wang M."/>
            <person name="Moss N."/>
            <person name="Da Silva R."/>
            <person name="Sanders J."/>
            <person name="Nurk S."/>
            <person name="Gurevich A."/>
            <person name="Humphrey G."/>
            <person name="Reher R."/>
            <person name="Zhu Q."/>
            <person name="Belda-Ferre P."/>
            <person name="Glukhov E."/>
            <person name="Rex R."/>
            <person name="Dorrestein P.C."/>
            <person name="Knight R."/>
            <person name="Pevzner P."/>
            <person name="Gerwick W.H."/>
            <person name="Gerwick L."/>
        </authorList>
    </citation>
    <scope>NUCLEOTIDE SEQUENCE</scope>
    <source>
        <strain evidence="2">SIO1C4</strain>
    </source>
</reference>
<dbReference type="InterPro" id="IPR007486">
    <property type="entry name" value="YebE"/>
</dbReference>
<protein>
    <submittedName>
        <fullName evidence="2">DUF533 domain-containing protein</fullName>
    </submittedName>
</protein>
<dbReference type="CDD" id="cd07177">
    <property type="entry name" value="terB_like"/>
    <property type="match status" value="1"/>
</dbReference>
<dbReference type="AlphaFoldDB" id="A0A6B3NBT3"/>
<dbReference type="Gene3D" id="1.10.3680.10">
    <property type="entry name" value="TerB-like"/>
    <property type="match status" value="1"/>
</dbReference>
<proteinExistence type="predicted"/>
<dbReference type="EMBL" id="JAAHFQ010000071">
    <property type="protein sequence ID" value="NER27101.1"/>
    <property type="molecule type" value="Genomic_DNA"/>
</dbReference>
<dbReference type="InterPro" id="IPR029024">
    <property type="entry name" value="TerB-like"/>
</dbReference>
<sequence length="234" mass="26139">MTKVIPPTYTETQISAWLRGLFTVAWADGHFDPEEQEILTQLTQEELSPAKDLQSLDQPISAEELAAALGKDAKTAENFLRTAVMVALADGIYSTTEADVLHQFCQALGLKVEALETLRHALCQDQVIEEEAQQIGGLAPGLQPPQPPSDILNPVRHWLDGMEIHDPRVARFICKMIPAECPFERDVVLFGRKIVHIPAMCKINPLYEQLVGLRFRSLSYLADDLGEDVSQYFK</sequence>
<name>A0A6B3NBT3_9CYAN</name>
<accession>A0A6B3NBT3</accession>
<organism evidence="2">
    <name type="scientific">Symploca sp. SIO1C4</name>
    <dbReference type="NCBI Taxonomy" id="2607765"/>
    <lineage>
        <taxon>Bacteria</taxon>
        <taxon>Bacillati</taxon>
        <taxon>Cyanobacteriota</taxon>
        <taxon>Cyanophyceae</taxon>
        <taxon>Coleofasciculales</taxon>
        <taxon>Coleofasciculaceae</taxon>
        <taxon>Symploca</taxon>
    </lineage>
</organism>
<dbReference type="Pfam" id="PF04391">
    <property type="entry name" value="DUF533"/>
    <property type="match status" value="1"/>
</dbReference>